<dbReference type="VEuPathDB" id="FungiDB:ASPSYDRAFT_55395"/>
<dbReference type="FunFam" id="3.30.70.330:FF:000323">
    <property type="entry name" value="RNA binding protein MSSP-2"/>
    <property type="match status" value="1"/>
</dbReference>
<dbReference type="STRING" id="1036612.A0A1L9TSZ9"/>
<dbReference type="InterPro" id="IPR000504">
    <property type="entry name" value="RRM_dom"/>
</dbReference>
<dbReference type="GO" id="GO:0003723">
    <property type="term" value="F:RNA binding"/>
    <property type="evidence" value="ECO:0007669"/>
    <property type="project" value="UniProtKB-UniRule"/>
</dbReference>
<feature type="domain" description="RRM" evidence="5">
    <location>
        <begin position="273"/>
        <end position="357"/>
    </location>
</feature>
<accession>A0A1L9TSZ9</accession>
<protein>
    <recommendedName>
        <fullName evidence="5">RRM domain-containing protein</fullName>
    </recommendedName>
</protein>
<name>A0A1L9TSZ9_9EURO</name>
<keyword evidence="2 3" id="KW-0694">RNA-binding</keyword>
<evidence type="ECO:0000256" key="4">
    <source>
        <dbReference type="SAM" id="MobiDB-lite"/>
    </source>
</evidence>
<evidence type="ECO:0000259" key="5">
    <source>
        <dbReference type="PROSITE" id="PS50102"/>
    </source>
</evidence>
<evidence type="ECO:0000313" key="6">
    <source>
        <dbReference type="EMBL" id="OJJ62544.1"/>
    </source>
</evidence>
<feature type="compositionally biased region" description="Polar residues" evidence="4">
    <location>
        <begin position="18"/>
        <end position="40"/>
    </location>
</feature>
<evidence type="ECO:0000313" key="7">
    <source>
        <dbReference type="Proteomes" id="UP000184356"/>
    </source>
</evidence>
<feature type="compositionally biased region" description="Polar residues" evidence="4">
    <location>
        <begin position="552"/>
        <end position="570"/>
    </location>
</feature>
<proteinExistence type="predicted"/>
<dbReference type="Proteomes" id="UP000184356">
    <property type="component" value="Unassembled WGS sequence"/>
</dbReference>
<evidence type="ECO:0000256" key="3">
    <source>
        <dbReference type="PROSITE-ProRule" id="PRU00176"/>
    </source>
</evidence>
<dbReference type="RefSeq" id="XP_040706350.1">
    <property type="nucleotide sequence ID" value="XM_040849032.1"/>
</dbReference>
<gene>
    <name evidence="6" type="ORF">ASPSYDRAFT_55395</name>
</gene>
<keyword evidence="1" id="KW-0677">Repeat</keyword>
<dbReference type="OrthoDB" id="271725at2759"/>
<keyword evidence="7" id="KW-1185">Reference proteome</keyword>
<dbReference type="InterPro" id="IPR012677">
    <property type="entry name" value="Nucleotide-bd_a/b_plait_sf"/>
</dbReference>
<organism evidence="6 7">
    <name type="scientific">Aspergillus sydowii CBS 593.65</name>
    <dbReference type="NCBI Taxonomy" id="1036612"/>
    <lineage>
        <taxon>Eukaryota</taxon>
        <taxon>Fungi</taxon>
        <taxon>Dikarya</taxon>
        <taxon>Ascomycota</taxon>
        <taxon>Pezizomycotina</taxon>
        <taxon>Eurotiomycetes</taxon>
        <taxon>Eurotiomycetidae</taxon>
        <taxon>Eurotiales</taxon>
        <taxon>Aspergillaceae</taxon>
        <taxon>Aspergillus</taxon>
        <taxon>Aspergillus subgen. Nidulantes</taxon>
    </lineage>
</organism>
<dbReference type="FunFam" id="3.30.70.330:FF:000457">
    <property type="entry name" value="RNA binding protein MSSP-2"/>
    <property type="match status" value="1"/>
</dbReference>
<dbReference type="SUPFAM" id="SSF54928">
    <property type="entry name" value="RNA-binding domain, RBD"/>
    <property type="match status" value="2"/>
</dbReference>
<dbReference type="SMART" id="SM00360">
    <property type="entry name" value="RRM"/>
    <property type="match status" value="2"/>
</dbReference>
<dbReference type="PANTHER" id="PTHR24012">
    <property type="entry name" value="RNA BINDING PROTEIN"/>
    <property type="match status" value="1"/>
</dbReference>
<evidence type="ECO:0000256" key="1">
    <source>
        <dbReference type="ARBA" id="ARBA00022737"/>
    </source>
</evidence>
<evidence type="ECO:0000256" key="2">
    <source>
        <dbReference type="ARBA" id="ARBA00022884"/>
    </source>
</evidence>
<dbReference type="InterPro" id="IPR035979">
    <property type="entry name" value="RBD_domain_sf"/>
</dbReference>
<sequence>MTTQAQQQTIPDAGQIQAGHNGQFTHNNRSAYAPSHQQGNRPDLASLFSGMNIQNQGPGGKYNSLKGGLPVAMPPPLELAGPRSYNNQLVLLPNGGVFPGVPPVSPVSPYPQSAIPGHDQVGQLPYMPSAMYPGLAPGCIPAPMQGYSFPYHMMNCDMQDPTGHKRNHWMANDDQKAAGHSMSDGGTQNDYYGAMPSLDGSGLSNYTMNNSLPQGGQANLQLQMMKTPTGYILQDLESLVQQEPAIPRAVPAMWTNPTDLTLAKCLENREGITNVYIRGFLPETTDEMLHAYAGRFGKIDRCKAIVDLDTGLCKGFGFVQYYNFESCENCIRGFFYLGYQASFAQKSRNSRLKDLEDRSSTNIYCTNIPIDWTEADLRRHFEPYRVISEKISRDEKTGVSKEVGFARFETREIAEKVLSEYHNVVAEDDVKLLLRFADTKAQKLLKQQSNERRAYRAGEYNYSVEVVQGSTPSPSIHRLQQAVSHISPSSQVSYVSPVGVGSSWTPATSISPSVPLSKNPAGNMRFNSWSSKHSPAPGESTPMYRGRLGFSNRHNWTDNASGGSSKTALPSTPCAEPRSEVSSPHKENVKAGSLSPMSSRREIIVNSPRSVM</sequence>
<reference evidence="7" key="1">
    <citation type="journal article" date="2017" name="Genome Biol.">
        <title>Comparative genomics reveals high biological diversity and specific adaptations in the industrially and medically important fungal genus Aspergillus.</title>
        <authorList>
            <person name="de Vries R.P."/>
            <person name="Riley R."/>
            <person name="Wiebenga A."/>
            <person name="Aguilar-Osorio G."/>
            <person name="Amillis S."/>
            <person name="Uchima C.A."/>
            <person name="Anderluh G."/>
            <person name="Asadollahi M."/>
            <person name="Askin M."/>
            <person name="Barry K."/>
            <person name="Battaglia E."/>
            <person name="Bayram O."/>
            <person name="Benocci T."/>
            <person name="Braus-Stromeyer S.A."/>
            <person name="Caldana C."/>
            <person name="Canovas D."/>
            <person name="Cerqueira G.C."/>
            <person name="Chen F."/>
            <person name="Chen W."/>
            <person name="Choi C."/>
            <person name="Clum A."/>
            <person name="Dos Santos R.A."/>
            <person name="Damasio A.R."/>
            <person name="Diallinas G."/>
            <person name="Emri T."/>
            <person name="Fekete E."/>
            <person name="Flipphi M."/>
            <person name="Freyberg S."/>
            <person name="Gallo A."/>
            <person name="Gournas C."/>
            <person name="Habgood R."/>
            <person name="Hainaut M."/>
            <person name="Harispe M.L."/>
            <person name="Henrissat B."/>
            <person name="Hilden K.S."/>
            <person name="Hope R."/>
            <person name="Hossain A."/>
            <person name="Karabika E."/>
            <person name="Karaffa L."/>
            <person name="Karanyi Z."/>
            <person name="Krasevec N."/>
            <person name="Kuo A."/>
            <person name="Kusch H."/>
            <person name="LaButti K."/>
            <person name="Lagendijk E.L."/>
            <person name="Lapidus A."/>
            <person name="Levasseur A."/>
            <person name="Lindquist E."/>
            <person name="Lipzen A."/>
            <person name="Logrieco A.F."/>
            <person name="MacCabe A."/>
            <person name="Maekelae M.R."/>
            <person name="Malavazi I."/>
            <person name="Melin P."/>
            <person name="Meyer V."/>
            <person name="Mielnichuk N."/>
            <person name="Miskei M."/>
            <person name="Molnar A.P."/>
            <person name="Mule G."/>
            <person name="Ngan C.Y."/>
            <person name="Orejas M."/>
            <person name="Orosz E."/>
            <person name="Ouedraogo J.P."/>
            <person name="Overkamp K.M."/>
            <person name="Park H.-S."/>
            <person name="Perrone G."/>
            <person name="Piumi F."/>
            <person name="Punt P.J."/>
            <person name="Ram A.F."/>
            <person name="Ramon A."/>
            <person name="Rauscher S."/>
            <person name="Record E."/>
            <person name="Riano-Pachon D.M."/>
            <person name="Robert V."/>
            <person name="Roehrig J."/>
            <person name="Ruller R."/>
            <person name="Salamov A."/>
            <person name="Salih N.S."/>
            <person name="Samson R.A."/>
            <person name="Sandor E."/>
            <person name="Sanguinetti M."/>
            <person name="Schuetze T."/>
            <person name="Sepcic K."/>
            <person name="Shelest E."/>
            <person name="Sherlock G."/>
            <person name="Sophianopoulou V."/>
            <person name="Squina F.M."/>
            <person name="Sun H."/>
            <person name="Susca A."/>
            <person name="Todd R.B."/>
            <person name="Tsang A."/>
            <person name="Unkles S.E."/>
            <person name="van de Wiele N."/>
            <person name="van Rossen-Uffink D."/>
            <person name="Oliveira J.V."/>
            <person name="Vesth T.C."/>
            <person name="Visser J."/>
            <person name="Yu J.-H."/>
            <person name="Zhou M."/>
            <person name="Andersen M.R."/>
            <person name="Archer D.B."/>
            <person name="Baker S.E."/>
            <person name="Benoit I."/>
            <person name="Brakhage A.A."/>
            <person name="Braus G.H."/>
            <person name="Fischer R."/>
            <person name="Frisvad J.C."/>
            <person name="Goldman G.H."/>
            <person name="Houbraken J."/>
            <person name="Oakley B."/>
            <person name="Pocsi I."/>
            <person name="Scazzocchio C."/>
            <person name="Seiboth B."/>
            <person name="vanKuyk P.A."/>
            <person name="Wortman J."/>
            <person name="Dyer P.S."/>
            <person name="Grigoriev I.V."/>
        </authorList>
    </citation>
    <scope>NUCLEOTIDE SEQUENCE [LARGE SCALE GENOMIC DNA]</scope>
    <source>
        <strain evidence="7">CBS 593.65</strain>
    </source>
</reference>
<feature type="domain" description="RRM" evidence="5">
    <location>
        <begin position="361"/>
        <end position="439"/>
    </location>
</feature>
<dbReference type="EMBL" id="KV878583">
    <property type="protein sequence ID" value="OJJ62544.1"/>
    <property type="molecule type" value="Genomic_DNA"/>
</dbReference>
<feature type="region of interest" description="Disordered" evidence="4">
    <location>
        <begin position="549"/>
        <end position="612"/>
    </location>
</feature>
<dbReference type="AlphaFoldDB" id="A0A1L9TSZ9"/>
<dbReference type="Pfam" id="PF00076">
    <property type="entry name" value="RRM_1"/>
    <property type="match status" value="2"/>
</dbReference>
<dbReference type="PROSITE" id="PS50102">
    <property type="entry name" value="RRM"/>
    <property type="match status" value="2"/>
</dbReference>
<dbReference type="Gene3D" id="3.30.70.330">
    <property type="match status" value="2"/>
</dbReference>
<feature type="region of interest" description="Disordered" evidence="4">
    <location>
        <begin position="1"/>
        <end position="42"/>
    </location>
</feature>
<feature type="compositionally biased region" description="Polar residues" evidence="4">
    <location>
        <begin position="1"/>
        <end position="10"/>
    </location>
</feature>
<feature type="compositionally biased region" description="Basic and acidic residues" evidence="4">
    <location>
        <begin position="577"/>
        <end position="589"/>
    </location>
</feature>
<dbReference type="GeneID" id="63765105"/>